<protein>
    <recommendedName>
        <fullName evidence="3">3-hydroxyacyl-CoA dehydrogenase</fullName>
    </recommendedName>
</protein>
<dbReference type="EMBL" id="CP013200">
    <property type="protein sequence ID" value="ALO66294.1"/>
    <property type="molecule type" value="Genomic_DNA"/>
</dbReference>
<evidence type="ECO:0000313" key="1">
    <source>
        <dbReference type="EMBL" id="ALO66294.1"/>
    </source>
</evidence>
<evidence type="ECO:0008006" key="3">
    <source>
        <dbReference type="Google" id="ProtNLM"/>
    </source>
</evidence>
<dbReference type="AlphaFoldDB" id="A0A0S2LYB0"/>
<proteinExistence type="predicted"/>
<dbReference type="Pfam" id="PF20060">
    <property type="entry name" value="DUF6459"/>
    <property type="match status" value="1"/>
</dbReference>
<reference evidence="1 2" key="2">
    <citation type="journal article" date="2016" name="J. Biotechnol.">
        <title>Complete genome sequence of Arthrobacter alpinus ERGS4:06, a yellow pigmented bacterium tolerant to cold and radiations isolated from Sikkim Himalaya.</title>
        <authorList>
            <person name="Kumar R."/>
            <person name="Singh D."/>
            <person name="Swarnkar M.K."/>
            <person name="Singh A.K."/>
            <person name="Kumar S."/>
        </authorList>
    </citation>
    <scope>NUCLEOTIDE SEQUENCE [LARGE SCALE GENOMIC DNA]</scope>
    <source>
        <strain evidence="1 2">ERGS4:06</strain>
    </source>
</reference>
<name>A0A0S2LYB0_9MICC</name>
<sequence length="117" mass="13179">MSCKVAQSALEILNGVRSVQQLARWLDARCLSALTTRARLHARACRAQARRRSPEGQIENVHLLYRQPRVHSVHCFAVTPGVFETAVIVADKTRFRAIAMRLELSKGMWKVTALRIG</sequence>
<gene>
    <name evidence="1" type="ORF">AS189_07080</name>
</gene>
<evidence type="ECO:0000313" key="2">
    <source>
        <dbReference type="Proteomes" id="UP000059574"/>
    </source>
</evidence>
<dbReference type="InterPro" id="IPR045596">
    <property type="entry name" value="DUF6459"/>
</dbReference>
<organism evidence="1 2">
    <name type="scientific">Arthrobacter alpinus</name>
    <dbReference type="NCBI Taxonomy" id="656366"/>
    <lineage>
        <taxon>Bacteria</taxon>
        <taxon>Bacillati</taxon>
        <taxon>Actinomycetota</taxon>
        <taxon>Actinomycetes</taxon>
        <taxon>Micrococcales</taxon>
        <taxon>Micrococcaceae</taxon>
        <taxon>Arthrobacter</taxon>
    </lineage>
</organism>
<accession>A0A0S2LYB0</accession>
<reference evidence="2" key="1">
    <citation type="submission" date="2015-11" db="EMBL/GenBank/DDBJ databases">
        <authorList>
            <person name="Kumar R."/>
            <person name="Singh D."/>
            <person name="Swarnkar M.K."/>
            <person name="Singh A.K."/>
            <person name="Kumar S."/>
        </authorList>
    </citation>
    <scope>NUCLEOTIDE SEQUENCE [LARGE SCALE GENOMIC DNA]</scope>
    <source>
        <strain evidence="2">ERGS4:06</strain>
    </source>
</reference>
<dbReference type="Proteomes" id="UP000059574">
    <property type="component" value="Chromosome"/>
</dbReference>